<dbReference type="Proteomes" id="UP000274097">
    <property type="component" value="Unassembled WGS sequence"/>
</dbReference>
<accession>A0A3A9JPW5</accession>
<dbReference type="InterPro" id="IPR036866">
    <property type="entry name" value="RibonucZ/Hydroxyglut_hydro"/>
</dbReference>
<dbReference type="Gene3D" id="3.60.15.10">
    <property type="entry name" value="Ribonuclease Z/Hydroxyacylglutathione hydrolase-like"/>
    <property type="match status" value="1"/>
</dbReference>
<dbReference type="EMBL" id="RFLX01000015">
    <property type="protein sequence ID" value="RMI19840.1"/>
    <property type="molecule type" value="Genomic_DNA"/>
</dbReference>
<evidence type="ECO:0000313" key="1">
    <source>
        <dbReference type="EMBL" id="RKK05936.1"/>
    </source>
</evidence>
<sequence>METEGLAEIIPGTLFATGGWLDVAARPISWLPQGARGLLPVQGYILRDGGQWLMVDTGLAVHWPLIADGIRNTLGGTTERRLITTRREQDCMINLPAILQDFGVQEVLYAGVLNPLDFFEGVEETSAAAQIEATPGLRAVRIAPGVITQVGRLRLEVLRVELRLLATNWFYEAATRTLFTSDAFAFLARPAGAWAPGLSRLRGRDETPMRADDIALYLSAKMDWLVGIDPTPILRDLDSIQSARPIDRLCPGFGLVIEGEEAVREAFDRMREALHILASRQRTAWRFPDALLAFTAGEAVE</sequence>
<name>A0A3A9JPW5_9PROT</name>
<dbReference type="EMBL" id="RAQU01000007">
    <property type="protein sequence ID" value="RKK05936.1"/>
    <property type="molecule type" value="Genomic_DNA"/>
</dbReference>
<dbReference type="SUPFAM" id="SSF56281">
    <property type="entry name" value="Metallo-hydrolase/oxidoreductase"/>
    <property type="match status" value="1"/>
</dbReference>
<evidence type="ECO:0000313" key="4">
    <source>
        <dbReference type="Proteomes" id="UP000278036"/>
    </source>
</evidence>
<comment type="caution">
    <text evidence="1">The sequence shown here is derived from an EMBL/GenBank/DDBJ whole genome shotgun (WGS) entry which is preliminary data.</text>
</comment>
<dbReference type="AlphaFoldDB" id="A0A3A9JPW5"/>
<dbReference type="Proteomes" id="UP000278036">
    <property type="component" value="Unassembled WGS sequence"/>
</dbReference>
<organism evidence="1 4">
    <name type="scientific">Teichococcus wenyumeiae</name>
    <dbReference type="NCBI Taxonomy" id="2478470"/>
    <lineage>
        <taxon>Bacteria</taxon>
        <taxon>Pseudomonadati</taxon>
        <taxon>Pseudomonadota</taxon>
        <taxon>Alphaproteobacteria</taxon>
        <taxon>Acetobacterales</taxon>
        <taxon>Roseomonadaceae</taxon>
        <taxon>Roseomonas</taxon>
    </lineage>
</organism>
<keyword evidence="3" id="KW-1185">Reference proteome</keyword>
<gene>
    <name evidence="1" type="ORF">D6Z83_01495</name>
    <name evidence="2" type="ORF">EBE87_18395</name>
</gene>
<proteinExistence type="predicted"/>
<evidence type="ECO:0008006" key="5">
    <source>
        <dbReference type="Google" id="ProtNLM"/>
    </source>
</evidence>
<protein>
    <recommendedName>
        <fullName evidence="5">MBL fold metallo-hydrolase</fullName>
    </recommendedName>
</protein>
<evidence type="ECO:0000313" key="3">
    <source>
        <dbReference type="Proteomes" id="UP000274097"/>
    </source>
</evidence>
<reference evidence="1 4" key="1">
    <citation type="submission" date="2018-09" db="EMBL/GenBank/DDBJ databases">
        <title>Roseomonas sp. nov., isolated from feces of Tibetan antelopes in the Qinghai-Tibet plateau, China.</title>
        <authorList>
            <person name="Tian Z."/>
        </authorList>
    </citation>
    <scope>NUCLEOTIDE SEQUENCE [LARGE SCALE GENOMIC DNA]</scope>
    <source>
        <strain evidence="2 3">Z23</strain>
        <strain evidence="1 4">Z24</strain>
    </source>
</reference>
<dbReference type="InParanoid" id="A0A3A9JPW5"/>
<evidence type="ECO:0000313" key="2">
    <source>
        <dbReference type="EMBL" id="RMI19840.1"/>
    </source>
</evidence>